<dbReference type="Gene3D" id="1.20.1070.10">
    <property type="entry name" value="Rhodopsin 7-helix transmembrane proteins"/>
    <property type="match status" value="1"/>
</dbReference>
<feature type="transmembrane region" description="Helical" evidence="11">
    <location>
        <begin position="90"/>
        <end position="119"/>
    </location>
</feature>
<keyword evidence="5 11" id="KW-0812">Transmembrane</keyword>
<dbReference type="InterPro" id="IPR000276">
    <property type="entry name" value="GPCR_Rhodpsn"/>
</dbReference>
<evidence type="ECO:0000256" key="10">
    <source>
        <dbReference type="ARBA" id="ARBA00023224"/>
    </source>
</evidence>
<keyword evidence="8" id="KW-0297">G-protein coupled receptor</keyword>
<dbReference type="AlphaFoldDB" id="A0A5N4DMU5"/>
<sequence>MFSVSGCDHLGIATLSSEVLMKSKGKTIMPPLNTSHRSPVTFLLMGIPGLEHLHVWIGIPFCSMYVVALVGNVAILAVVRAERSLHEPMFLFLCMLSITDLVLSTSTLPRMLCLFWLGAHDIAFDACLTQMFFIHSFTTMESGFFLAMAIDRYVAICHPLHHTTILTHARITVMGIIVVIRGVAFFSPHPILLRQLPYCRTRIIAHTYCEFMAVLKLACVDIGATSRYSLSVASIIGSCDAVLIAVSYVFILHSVFHLPSRDATFKALGTCGSHVCVILVFYSTAGFSIFTHRFGKNVPAHIHIFIANMYLLVPPFLNPIVYGIRTKKLREHVFKLLPVKVA</sequence>
<dbReference type="PANTHER" id="PTHR26450">
    <property type="entry name" value="OLFACTORY RECEPTOR 56B1-RELATED"/>
    <property type="match status" value="1"/>
</dbReference>
<feature type="transmembrane region" description="Helical" evidence="11">
    <location>
        <begin position="53"/>
        <end position="78"/>
    </location>
</feature>
<evidence type="ECO:0000313" key="14">
    <source>
        <dbReference type="Proteomes" id="UP000299084"/>
    </source>
</evidence>
<dbReference type="SUPFAM" id="SSF81321">
    <property type="entry name" value="Family A G protein-coupled receptor-like"/>
    <property type="match status" value="1"/>
</dbReference>
<evidence type="ECO:0000313" key="13">
    <source>
        <dbReference type="EMBL" id="KAB1272472.1"/>
    </source>
</evidence>
<evidence type="ECO:0000259" key="12">
    <source>
        <dbReference type="PROSITE" id="PS50262"/>
    </source>
</evidence>
<dbReference type="PRINTS" id="PR00245">
    <property type="entry name" value="OLFACTORYR"/>
</dbReference>
<keyword evidence="4" id="KW-0716">Sensory transduction</keyword>
<evidence type="ECO:0000256" key="3">
    <source>
        <dbReference type="ARBA" id="ARBA00004141"/>
    </source>
</evidence>
<accession>A0A5N4DMU5</accession>
<comment type="subcellular location">
    <subcellularLocation>
        <location evidence="3">Membrane</location>
        <topology evidence="3">Multi-pass membrane protein</topology>
    </subcellularLocation>
</comment>
<dbReference type="PANTHER" id="PTHR26450:SF39">
    <property type="entry name" value="OLFACTORY RECEPTOR FAMILY 52 SUBFAMILY X MEMBER 3"/>
    <property type="match status" value="1"/>
</dbReference>
<evidence type="ECO:0000256" key="7">
    <source>
        <dbReference type="ARBA" id="ARBA00022989"/>
    </source>
</evidence>
<feature type="domain" description="G-protein coupled receptors family 1 profile" evidence="12">
    <location>
        <begin position="71"/>
        <end position="322"/>
    </location>
</feature>
<evidence type="ECO:0000256" key="8">
    <source>
        <dbReference type="ARBA" id="ARBA00023040"/>
    </source>
</evidence>
<evidence type="ECO:0000256" key="4">
    <source>
        <dbReference type="ARBA" id="ARBA00022606"/>
    </source>
</evidence>
<keyword evidence="9 11" id="KW-0472">Membrane</keyword>
<dbReference type="STRING" id="9838.ENSCDRP00005001277"/>
<comment type="function">
    <text evidence="2">Putative odorant or sperm cell receptor.</text>
</comment>
<keyword evidence="10" id="KW-0807">Transducer</keyword>
<protein>
    <submittedName>
        <fullName evidence="13">Olfactory receptor 52D1</fullName>
    </submittedName>
</protein>
<name>A0A5N4DMU5_CAMDR</name>
<feature type="transmembrane region" description="Helical" evidence="11">
    <location>
        <begin position="235"/>
        <end position="256"/>
    </location>
</feature>
<evidence type="ECO:0000256" key="11">
    <source>
        <dbReference type="SAM" id="Phobius"/>
    </source>
</evidence>
<dbReference type="FunFam" id="1.20.1070.10:FF:000006">
    <property type="entry name" value="Olfactory receptor"/>
    <property type="match status" value="1"/>
</dbReference>
<keyword evidence="14" id="KW-1185">Reference proteome</keyword>
<dbReference type="GO" id="GO:0004930">
    <property type="term" value="F:G protein-coupled receptor activity"/>
    <property type="evidence" value="ECO:0007669"/>
    <property type="project" value="UniProtKB-KW"/>
</dbReference>
<evidence type="ECO:0000256" key="6">
    <source>
        <dbReference type="ARBA" id="ARBA00022725"/>
    </source>
</evidence>
<evidence type="ECO:0000256" key="2">
    <source>
        <dbReference type="ARBA" id="ARBA00003929"/>
    </source>
</evidence>
<comment type="caution">
    <text evidence="13">The sequence shown here is derived from an EMBL/GenBank/DDBJ whole genome shotgun (WGS) entry which is preliminary data.</text>
</comment>
<gene>
    <name evidence="13" type="ORF">Cadr_000015111</name>
</gene>
<feature type="transmembrane region" description="Helical" evidence="11">
    <location>
        <begin position="171"/>
        <end position="188"/>
    </location>
</feature>
<dbReference type="InterPro" id="IPR017452">
    <property type="entry name" value="GPCR_Rhodpsn_7TM"/>
</dbReference>
<evidence type="ECO:0000256" key="9">
    <source>
        <dbReference type="ARBA" id="ARBA00023136"/>
    </source>
</evidence>
<keyword evidence="6" id="KW-0552">Olfaction</keyword>
<feature type="transmembrane region" description="Helical" evidence="11">
    <location>
        <begin position="131"/>
        <end position="150"/>
    </location>
</feature>
<organism evidence="13 14">
    <name type="scientific">Camelus dromedarius</name>
    <name type="common">Dromedary</name>
    <name type="synonym">Arabian camel</name>
    <dbReference type="NCBI Taxonomy" id="9838"/>
    <lineage>
        <taxon>Eukaryota</taxon>
        <taxon>Metazoa</taxon>
        <taxon>Chordata</taxon>
        <taxon>Craniata</taxon>
        <taxon>Vertebrata</taxon>
        <taxon>Euteleostomi</taxon>
        <taxon>Mammalia</taxon>
        <taxon>Eutheria</taxon>
        <taxon>Laurasiatheria</taxon>
        <taxon>Artiodactyla</taxon>
        <taxon>Tylopoda</taxon>
        <taxon>Camelidae</taxon>
        <taxon>Camelus</taxon>
    </lineage>
</organism>
<evidence type="ECO:0000256" key="1">
    <source>
        <dbReference type="ARBA" id="ARBA00002936"/>
    </source>
</evidence>
<comment type="function">
    <text evidence="1">Odorant receptor.</text>
</comment>
<dbReference type="PRINTS" id="PR00237">
    <property type="entry name" value="GPCRRHODOPSN"/>
</dbReference>
<dbReference type="CDD" id="cd15951">
    <property type="entry name" value="7tmA_OR52R_52L-like"/>
    <property type="match status" value="1"/>
</dbReference>
<dbReference type="InterPro" id="IPR000725">
    <property type="entry name" value="Olfact_rcpt"/>
</dbReference>
<dbReference type="GO" id="GO:0004984">
    <property type="term" value="F:olfactory receptor activity"/>
    <property type="evidence" value="ECO:0007669"/>
    <property type="project" value="InterPro"/>
</dbReference>
<dbReference type="GO" id="GO:0005886">
    <property type="term" value="C:plasma membrane"/>
    <property type="evidence" value="ECO:0007669"/>
    <property type="project" value="TreeGrafter"/>
</dbReference>
<keyword evidence="7 11" id="KW-1133">Transmembrane helix</keyword>
<feature type="transmembrane region" description="Helical" evidence="11">
    <location>
        <begin position="302"/>
        <end position="324"/>
    </location>
</feature>
<feature type="transmembrane region" description="Helical" evidence="11">
    <location>
        <begin position="268"/>
        <end position="290"/>
    </location>
</feature>
<dbReference type="Proteomes" id="UP000299084">
    <property type="component" value="Unassembled WGS sequence"/>
</dbReference>
<dbReference type="PROSITE" id="PS50262">
    <property type="entry name" value="G_PROTEIN_RECEP_F1_2"/>
    <property type="match status" value="1"/>
</dbReference>
<keyword evidence="13" id="KW-0675">Receptor</keyword>
<dbReference type="Pfam" id="PF13853">
    <property type="entry name" value="7tm_4"/>
    <property type="match status" value="1"/>
</dbReference>
<dbReference type="InterPro" id="IPR050402">
    <property type="entry name" value="OR51/52/56-like"/>
</dbReference>
<dbReference type="EMBL" id="JWIN03000010">
    <property type="protein sequence ID" value="KAB1272472.1"/>
    <property type="molecule type" value="Genomic_DNA"/>
</dbReference>
<evidence type="ECO:0000256" key="5">
    <source>
        <dbReference type="ARBA" id="ARBA00022692"/>
    </source>
</evidence>
<reference evidence="13 14" key="1">
    <citation type="journal article" date="2019" name="Mol. Ecol. Resour.">
        <title>Improving Illumina assemblies with Hi-C and long reads: an example with the North African dromedary.</title>
        <authorList>
            <person name="Elbers J.P."/>
            <person name="Rogers M.F."/>
            <person name="Perelman P.L."/>
            <person name="Proskuryakova A.A."/>
            <person name="Serdyukova N.A."/>
            <person name="Johnson W.E."/>
            <person name="Horin P."/>
            <person name="Corander J."/>
            <person name="Murphy D."/>
            <person name="Burger P.A."/>
        </authorList>
    </citation>
    <scope>NUCLEOTIDE SEQUENCE [LARGE SCALE GENOMIC DNA]</scope>
    <source>
        <strain evidence="13">Drom800</strain>
        <tissue evidence="13">Blood</tissue>
    </source>
</reference>
<proteinExistence type="predicted"/>
<dbReference type="SMART" id="SM01381">
    <property type="entry name" value="7TM_GPCR_Srsx"/>
    <property type="match status" value="1"/>
</dbReference>